<dbReference type="eggNOG" id="KOG1205">
    <property type="taxonomic scope" value="Eukaryota"/>
</dbReference>
<keyword evidence="5" id="KW-1185">Reference proteome</keyword>
<dbReference type="OMA" id="NMTIMAT"/>
<evidence type="ECO:0000256" key="2">
    <source>
        <dbReference type="ARBA" id="ARBA00023002"/>
    </source>
</evidence>
<dbReference type="GO" id="GO:0016616">
    <property type="term" value="F:oxidoreductase activity, acting on the CH-OH group of donors, NAD or NADP as acceptor"/>
    <property type="evidence" value="ECO:0007669"/>
    <property type="project" value="UniProtKB-ARBA"/>
</dbReference>
<evidence type="ECO:0000313" key="4">
    <source>
        <dbReference type="EMBL" id="EDW85142.1"/>
    </source>
</evidence>
<dbReference type="PANTHER" id="PTHR43115">
    <property type="entry name" value="DEHYDROGENASE/REDUCTASE SDR FAMILY MEMBER 11"/>
    <property type="match status" value="1"/>
</dbReference>
<evidence type="ECO:0000313" key="5">
    <source>
        <dbReference type="Proteomes" id="UP000007798"/>
    </source>
</evidence>
<evidence type="ECO:0000256" key="3">
    <source>
        <dbReference type="RuleBase" id="RU000363"/>
    </source>
</evidence>
<sequence length="250" mass="27458">MNRWLNRVAVVTGASSGIGKACCKDLVSKGMIVVGLARRGEKLLQLKSNLPVNQAARFHGRQCDVSIEQEVIDSFQWIEQTLGGCDVLVNNAGIVRRCNITDSGNSSDLRAILETNVLGVAWCTREAFHSMQQRQVNDGHVVLINSIAGHSVPMVNGLSFNMYAPSKHAITAMTEVLRQEFFKKDTKIKITSISPGVVNTEIFDENSVEVATGMPMLQPEDIAHAISYCIQTPPNVQIHELTIKPVGERF</sequence>
<dbReference type="PRINTS" id="PR00081">
    <property type="entry name" value="GDHRDH"/>
</dbReference>
<dbReference type="OrthoDB" id="1933717at2759"/>
<accession>B4NKH0</accession>
<dbReference type="InParanoid" id="B4NKH0"/>
<protein>
    <submittedName>
        <fullName evidence="4">Uncharacterized protein</fullName>
        <ecNumber evidence="4">1.-.-.-</ecNumber>
    </submittedName>
</protein>
<dbReference type="KEGG" id="dwi:6650969"/>
<dbReference type="InterPro" id="IPR036291">
    <property type="entry name" value="NAD(P)-bd_dom_sf"/>
</dbReference>
<proteinExistence type="inferred from homology"/>
<dbReference type="EC" id="1.-.-.-" evidence="4"/>
<dbReference type="SUPFAM" id="SSF51735">
    <property type="entry name" value="NAD(P)-binding Rossmann-fold domains"/>
    <property type="match status" value="1"/>
</dbReference>
<dbReference type="InterPro" id="IPR002347">
    <property type="entry name" value="SDR_fam"/>
</dbReference>
<dbReference type="Pfam" id="PF00106">
    <property type="entry name" value="adh_short"/>
    <property type="match status" value="1"/>
</dbReference>
<reference evidence="4 5" key="1">
    <citation type="journal article" date="2007" name="Nature">
        <title>Evolution of genes and genomes on the Drosophila phylogeny.</title>
        <authorList>
            <consortium name="Drosophila 12 Genomes Consortium"/>
            <person name="Clark A.G."/>
            <person name="Eisen M.B."/>
            <person name="Smith D.R."/>
            <person name="Bergman C.M."/>
            <person name="Oliver B."/>
            <person name="Markow T.A."/>
            <person name="Kaufman T.C."/>
            <person name="Kellis M."/>
            <person name="Gelbart W."/>
            <person name="Iyer V.N."/>
            <person name="Pollard D.A."/>
            <person name="Sackton T.B."/>
            <person name="Larracuente A.M."/>
            <person name="Singh N.D."/>
            <person name="Abad J.P."/>
            <person name="Abt D.N."/>
            <person name="Adryan B."/>
            <person name="Aguade M."/>
            <person name="Akashi H."/>
            <person name="Anderson W.W."/>
            <person name="Aquadro C.F."/>
            <person name="Ardell D.H."/>
            <person name="Arguello R."/>
            <person name="Artieri C.G."/>
            <person name="Barbash D.A."/>
            <person name="Barker D."/>
            <person name="Barsanti P."/>
            <person name="Batterham P."/>
            <person name="Batzoglou S."/>
            <person name="Begun D."/>
            <person name="Bhutkar A."/>
            <person name="Blanco E."/>
            <person name="Bosak S.A."/>
            <person name="Bradley R.K."/>
            <person name="Brand A.D."/>
            <person name="Brent M.R."/>
            <person name="Brooks A.N."/>
            <person name="Brown R.H."/>
            <person name="Butlin R.K."/>
            <person name="Caggese C."/>
            <person name="Calvi B.R."/>
            <person name="Bernardo de Carvalho A."/>
            <person name="Caspi A."/>
            <person name="Castrezana S."/>
            <person name="Celniker S.E."/>
            <person name="Chang J.L."/>
            <person name="Chapple C."/>
            <person name="Chatterji S."/>
            <person name="Chinwalla A."/>
            <person name="Civetta A."/>
            <person name="Clifton S.W."/>
            <person name="Comeron J.M."/>
            <person name="Costello J.C."/>
            <person name="Coyne J.A."/>
            <person name="Daub J."/>
            <person name="David R.G."/>
            <person name="Delcher A.L."/>
            <person name="Delehaunty K."/>
            <person name="Do C.B."/>
            <person name="Ebling H."/>
            <person name="Edwards K."/>
            <person name="Eickbush T."/>
            <person name="Evans J.D."/>
            <person name="Filipski A."/>
            <person name="Findeiss S."/>
            <person name="Freyhult E."/>
            <person name="Fulton L."/>
            <person name="Fulton R."/>
            <person name="Garcia A.C."/>
            <person name="Gardiner A."/>
            <person name="Garfield D.A."/>
            <person name="Garvin B.E."/>
            <person name="Gibson G."/>
            <person name="Gilbert D."/>
            <person name="Gnerre S."/>
            <person name="Godfrey J."/>
            <person name="Good R."/>
            <person name="Gotea V."/>
            <person name="Gravely B."/>
            <person name="Greenberg A.J."/>
            <person name="Griffiths-Jones S."/>
            <person name="Gross S."/>
            <person name="Guigo R."/>
            <person name="Gustafson E.A."/>
            <person name="Haerty W."/>
            <person name="Hahn M.W."/>
            <person name="Halligan D.L."/>
            <person name="Halpern A.L."/>
            <person name="Halter G.M."/>
            <person name="Han M.V."/>
            <person name="Heger A."/>
            <person name="Hillier L."/>
            <person name="Hinrichs A.S."/>
            <person name="Holmes I."/>
            <person name="Hoskins R.A."/>
            <person name="Hubisz M.J."/>
            <person name="Hultmark D."/>
            <person name="Huntley M.A."/>
            <person name="Jaffe D.B."/>
            <person name="Jagadeeshan S."/>
            <person name="Jeck W.R."/>
            <person name="Johnson J."/>
            <person name="Jones C.D."/>
            <person name="Jordan W.C."/>
            <person name="Karpen G.H."/>
            <person name="Kataoka E."/>
            <person name="Keightley P.D."/>
            <person name="Kheradpour P."/>
            <person name="Kirkness E.F."/>
            <person name="Koerich L.B."/>
            <person name="Kristiansen K."/>
            <person name="Kudrna D."/>
            <person name="Kulathinal R.J."/>
            <person name="Kumar S."/>
            <person name="Kwok R."/>
            <person name="Lander E."/>
            <person name="Langley C.H."/>
            <person name="Lapoint R."/>
            <person name="Lazzaro B.P."/>
            <person name="Lee S.J."/>
            <person name="Levesque L."/>
            <person name="Li R."/>
            <person name="Lin C.F."/>
            <person name="Lin M.F."/>
            <person name="Lindblad-Toh K."/>
            <person name="Llopart A."/>
            <person name="Long M."/>
            <person name="Low L."/>
            <person name="Lozovsky E."/>
            <person name="Lu J."/>
            <person name="Luo M."/>
            <person name="Machado C.A."/>
            <person name="Makalowski W."/>
            <person name="Marzo M."/>
            <person name="Matsuda M."/>
            <person name="Matzkin L."/>
            <person name="McAllister B."/>
            <person name="McBride C.S."/>
            <person name="McKernan B."/>
            <person name="McKernan K."/>
            <person name="Mendez-Lago M."/>
            <person name="Minx P."/>
            <person name="Mollenhauer M.U."/>
            <person name="Montooth K."/>
            <person name="Mount S.M."/>
            <person name="Mu X."/>
            <person name="Myers E."/>
            <person name="Negre B."/>
            <person name="Newfeld S."/>
            <person name="Nielsen R."/>
            <person name="Noor M.A."/>
            <person name="O'Grady P."/>
            <person name="Pachter L."/>
            <person name="Papaceit M."/>
            <person name="Parisi M.J."/>
            <person name="Parisi M."/>
            <person name="Parts L."/>
            <person name="Pedersen J.S."/>
            <person name="Pesole G."/>
            <person name="Phillippy A.M."/>
            <person name="Ponting C.P."/>
            <person name="Pop M."/>
            <person name="Porcelli D."/>
            <person name="Powell J.R."/>
            <person name="Prohaska S."/>
            <person name="Pruitt K."/>
            <person name="Puig M."/>
            <person name="Quesneville H."/>
            <person name="Ram K.R."/>
            <person name="Rand D."/>
            <person name="Rasmussen M.D."/>
            <person name="Reed L.K."/>
            <person name="Reenan R."/>
            <person name="Reily A."/>
            <person name="Remington K.A."/>
            <person name="Rieger T.T."/>
            <person name="Ritchie M.G."/>
            <person name="Robin C."/>
            <person name="Rogers Y.H."/>
            <person name="Rohde C."/>
            <person name="Rozas J."/>
            <person name="Rubenfield M.J."/>
            <person name="Ruiz A."/>
            <person name="Russo S."/>
            <person name="Salzberg S.L."/>
            <person name="Sanchez-Gracia A."/>
            <person name="Saranga D.J."/>
            <person name="Sato H."/>
            <person name="Schaeffer S.W."/>
            <person name="Schatz M.C."/>
            <person name="Schlenke T."/>
            <person name="Schwartz R."/>
            <person name="Segarra C."/>
            <person name="Singh R.S."/>
            <person name="Sirot L."/>
            <person name="Sirota M."/>
            <person name="Sisneros N.B."/>
            <person name="Smith C.D."/>
            <person name="Smith T.F."/>
            <person name="Spieth J."/>
            <person name="Stage D.E."/>
            <person name="Stark A."/>
            <person name="Stephan W."/>
            <person name="Strausberg R.L."/>
            <person name="Strempel S."/>
            <person name="Sturgill D."/>
            <person name="Sutton G."/>
            <person name="Sutton G.G."/>
            <person name="Tao W."/>
            <person name="Teichmann S."/>
            <person name="Tobari Y.N."/>
            <person name="Tomimura Y."/>
            <person name="Tsolas J.M."/>
            <person name="Valente V.L."/>
            <person name="Venter E."/>
            <person name="Venter J.C."/>
            <person name="Vicario S."/>
            <person name="Vieira F.G."/>
            <person name="Vilella A.J."/>
            <person name="Villasante A."/>
            <person name="Walenz B."/>
            <person name="Wang J."/>
            <person name="Wasserman M."/>
            <person name="Watts T."/>
            <person name="Wilson D."/>
            <person name="Wilson R.K."/>
            <person name="Wing R.A."/>
            <person name="Wolfner M.F."/>
            <person name="Wong A."/>
            <person name="Wong G.K."/>
            <person name="Wu C.I."/>
            <person name="Wu G."/>
            <person name="Yamamoto D."/>
            <person name="Yang H.P."/>
            <person name="Yang S.P."/>
            <person name="Yorke J.A."/>
            <person name="Yoshida K."/>
            <person name="Zdobnov E."/>
            <person name="Zhang P."/>
            <person name="Zhang Y."/>
            <person name="Zimin A.V."/>
            <person name="Baldwin J."/>
            <person name="Abdouelleil A."/>
            <person name="Abdulkadir J."/>
            <person name="Abebe A."/>
            <person name="Abera B."/>
            <person name="Abreu J."/>
            <person name="Acer S.C."/>
            <person name="Aftuck L."/>
            <person name="Alexander A."/>
            <person name="An P."/>
            <person name="Anderson E."/>
            <person name="Anderson S."/>
            <person name="Arachi H."/>
            <person name="Azer M."/>
            <person name="Bachantsang P."/>
            <person name="Barry A."/>
            <person name="Bayul T."/>
            <person name="Berlin A."/>
            <person name="Bessette D."/>
            <person name="Bloom T."/>
            <person name="Blye J."/>
            <person name="Boguslavskiy L."/>
            <person name="Bonnet C."/>
            <person name="Boukhgalter B."/>
            <person name="Bourzgui I."/>
            <person name="Brown A."/>
            <person name="Cahill P."/>
            <person name="Channer S."/>
            <person name="Cheshatsang Y."/>
            <person name="Chuda L."/>
            <person name="Citroen M."/>
            <person name="Collymore A."/>
            <person name="Cooke P."/>
            <person name="Costello M."/>
            <person name="D'Aco K."/>
            <person name="Daza R."/>
            <person name="De Haan G."/>
            <person name="DeGray S."/>
            <person name="DeMaso C."/>
            <person name="Dhargay N."/>
            <person name="Dooley K."/>
            <person name="Dooley E."/>
            <person name="Doricent M."/>
            <person name="Dorje P."/>
            <person name="Dorjee K."/>
            <person name="Dupes A."/>
            <person name="Elong R."/>
            <person name="Falk J."/>
            <person name="Farina A."/>
            <person name="Faro S."/>
            <person name="Ferguson D."/>
            <person name="Fisher S."/>
            <person name="Foley C.D."/>
            <person name="Franke A."/>
            <person name="Friedrich D."/>
            <person name="Gadbois L."/>
            <person name="Gearin G."/>
            <person name="Gearin C.R."/>
            <person name="Giannoukos G."/>
            <person name="Goode T."/>
            <person name="Graham J."/>
            <person name="Grandbois E."/>
            <person name="Grewal S."/>
            <person name="Gyaltsen K."/>
            <person name="Hafez N."/>
            <person name="Hagos B."/>
            <person name="Hall J."/>
            <person name="Henson C."/>
            <person name="Hollinger A."/>
            <person name="Honan T."/>
            <person name="Huard M.D."/>
            <person name="Hughes L."/>
            <person name="Hurhula B."/>
            <person name="Husby M.E."/>
            <person name="Kamat A."/>
            <person name="Kanga B."/>
            <person name="Kashin S."/>
            <person name="Khazanovich D."/>
            <person name="Kisner P."/>
            <person name="Lance K."/>
            <person name="Lara M."/>
            <person name="Lee W."/>
            <person name="Lennon N."/>
            <person name="Letendre F."/>
            <person name="LeVine R."/>
            <person name="Lipovsky A."/>
            <person name="Liu X."/>
            <person name="Liu J."/>
            <person name="Liu S."/>
            <person name="Lokyitsang T."/>
            <person name="Lokyitsang Y."/>
            <person name="Lubonja R."/>
            <person name="Lui A."/>
            <person name="MacDonald P."/>
            <person name="Magnisalis V."/>
            <person name="Maru K."/>
            <person name="Matthews C."/>
            <person name="McCusker W."/>
            <person name="McDonough S."/>
            <person name="Mehta T."/>
            <person name="Meldrim J."/>
            <person name="Meneus L."/>
            <person name="Mihai O."/>
            <person name="Mihalev A."/>
            <person name="Mihova T."/>
            <person name="Mittelman R."/>
            <person name="Mlenga V."/>
            <person name="Montmayeur A."/>
            <person name="Mulrain L."/>
            <person name="Navidi A."/>
            <person name="Naylor J."/>
            <person name="Negash T."/>
            <person name="Nguyen T."/>
            <person name="Nguyen N."/>
            <person name="Nicol R."/>
            <person name="Norbu C."/>
            <person name="Norbu N."/>
            <person name="Novod N."/>
            <person name="O'Neill B."/>
            <person name="Osman S."/>
            <person name="Markiewicz E."/>
            <person name="Oyono O.L."/>
            <person name="Patti C."/>
            <person name="Phunkhang P."/>
            <person name="Pierre F."/>
            <person name="Priest M."/>
            <person name="Raghuraman S."/>
            <person name="Rege F."/>
            <person name="Reyes R."/>
            <person name="Rise C."/>
            <person name="Rogov P."/>
            <person name="Ross K."/>
            <person name="Ryan E."/>
            <person name="Settipalli S."/>
            <person name="Shea T."/>
            <person name="Sherpa N."/>
            <person name="Shi L."/>
            <person name="Shih D."/>
            <person name="Sparrow T."/>
            <person name="Spaulding J."/>
            <person name="Stalker J."/>
            <person name="Stange-Thomann N."/>
            <person name="Stavropoulos S."/>
            <person name="Stone C."/>
            <person name="Strader C."/>
            <person name="Tesfaye S."/>
            <person name="Thomson T."/>
            <person name="Thoulutsang Y."/>
            <person name="Thoulutsang D."/>
            <person name="Topham K."/>
            <person name="Topping I."/>
            <person name="Tsamla T."/>
            <person name="Vassiliev H."/>
            <person name="Vo A."/>
            <person name="Wangchuk T."/>
            <person name="Wangdi T."/>
            <person name="Weiand M."/>
            <person name="Wilkinson J."/>
            <person name="Wilson A."/>
            <person name="Yadav S."/>
            <person name="Young G."/>
            <person name="Yu Q."/>
            <person name="Zembek L."/>
            <person name="Zhong D."/>
            <person name="Zimmer A."/>
            <person name="Zwirko Z."/>
            <person name="Jaffe D.B."/>
            <person name="Alvarez P."/>
            <person name="Brockman W."/>
            <person name="Butler J."/>
            <person name="Chin C."/>
            <person name="Gnerre S."/>
            <person name="Grabherr M."/>
            <person name="Kleber M."/>
            <person name="Mauceli E."/>
            <person name="MacCallum I."/>
        </authorList>
    </citation>
    <scope>NUCLEOTIDE SEQUENCE [LARGE SCALE GENOMIC DNA]</scope>
    <source>
        <strain evidence="5">Tucson 14030-0811.24</strain>
    </source>
</reference>
<dbReference type="EMBL" id="CH964272">
    <property type="protein sequence ID" value="EDW85142.1"/>
    <property type="molecule type" value="Genomic_DNA"/>
</dbReference>
<name>B4NKH0_DROWI</name>
<comment type="similarity">
    <text evidence="1 3">Belongs to the short-chain dehydrogenases/reductases (SDR) family.</text>
</comment>
<dbReference type="FunFam" id="3.40.50.720:FF:000047">
    <property type="entry name" value="NADP-dependent L-serine/L-allo-threonine dehydrogenase"/>
    <property type="match status" value="1"/>
</dbReference>
<gene>
    <name evidence="4" type="primary">Dwil\GK12769</name>
    <name evidence="4" type="ORF">Dwil_GK12769</name>
</gene>
<dbReference type="PANTHER" id="PTHR43115:SF4">
    <property type="entry name" value="DEHYDROGENASE_REDUCTASE SDR FAMILY MEMBER 11"/>
    <property type="match status" value="1"/>
</dbReference>
<evidence type="ECO:0000256" key="1">
    <source>
        <dbReference type="ARBA" id="ARBA00006484"/>
    </source>
</evidence>
<keyword evidence="2 4" id="KW-0560">Oxidoreductase</keyword>
<dbReference type="SMR" id="B4NKH0"/>
<dbReference type="PhylomeDB" id="B4NKH0"/>
<dbReference type="Proteomes" id="UP000007798">
    <property type="component" value="Unassembled WGS sequence"/>
</dbReference>
<organism evidence="4 5">
    <name type="scientific">Drosophila willistoni</name>
    <name type="common">Fruit fly</name>
    <dbReference type="NCBI Taxonomy" id="7260"/>
    <lineage>
        <taxon>Eukaryota</taxon>
        <taxon>Metazoa</taxon>
        <taxon>Ecdysozoa</taxon>
        <taxon>Arthropoda</taxon>
        <taxon>Hexapoda</taxon>
        <taxon>Insecta</taxon>
        <taxon>Pterygota</taxon>
        <taxon>Neoptera</taxon>
        <taxon>Endopterygota</taxon>
        <taxon>Diptera</taxon>
        <taxon>Brachycera</taxon>
        <taxon>Muscomorpha</taxon>
        <taxon>Ephydroidea</taxon>
        <taxon>Drosophilidae</taxon>
        <taxon>Drosophila</taxon>
        <taxon>Sophophora</taxon>
    </lineage>
</organism>
<dbReference type="AlphaFoldDB" id="B4NKH0"/>
<dbReference type="STRING" id="7260.B4NKH0"/>
<dbReference type="Gene3D" id="3.40.50.720">
    <property type="entry name" value="NAD(P)-binding Rossmann-like Domain"/>
    <property type="match status" value="1"/>
</dbReference>
<dbReference type="PRINTS" id="PR00080">
    <property type="entry name" value="SDRFAMILY"/>
</dbReference>
<dbReference type="HOGENOM" id="CLU_010194_2_10_1"/>